<name>A0A932MP85_UNCTE</name>
<feature type="domain" description="3-hydroxyacyl-CoA dehydrogenase NAD binding" evidence="4">
    <location>
        <begin position="272"/>
        <end position="449"/>
    </location>
</feature>
<dbReference type="PANTHER" id="PTHR48075">
    <property type="entry name" value="3-HYDROXYACYL-COA DEHYDROGENASE FAMILY PROTEIN"/>
    <property type="match status" value="1"/>
</dbReference>
<dbReference type="InterPro" id="IPR006176">
    <property type="entry name" value="3-OHacyl-CoA_DH_NAD-bd"/>
</dbReference>
<dbReference type="Pfam" id="PF02737">
    <property type="entry name" value="3HCDH_N"/>
    <property type="match status" value="2"/>
</dbReference>
<dbReference type="InterPro" id="IPR013328">
    <property type="entry name" value="6PGD_dom2"/>
</dbReference>
<reference evidence="5" key="1">
    <citation type="submission" date="2020-07" db="EMBL/GenBank/DDBJ databases">
        <title>Huge and variable diversity of episymbiotic CPR bacteria and DPANN archaea in groundwater ecosystems.</title>
        <authorList>
            <person name="He C.Y."/>
            <person name="Keren R."/>
            <person name="Whittaker M."/>
            <person name="Farag I.F."/>
            <person name="Doudna J."/>
            <person name="Cate J.H.D."/>
            <person name="Banfield J.F."/>
        </authorList>
    </citation>
    <scope>NUCLEOTIDE SEQUENCE</scope>
    <source>
        <strain evidence="5">NC_groundwater_763_Ag_S-0.2um_68_21</strain>
    </source>
</reference>
<dbReference type="PROSITE" id="PS00067">
    <property type="entry name" value="3HCDH"/>
    <property type="match status" value="2"/>
</dbReference>
<dbReference type="Gene3D" id="1.10.1040.10">
    <property type="entry name" value="N-(1-d-carboxylethyl)-l-norvaline Dehydrogenase, domain 2"/>
    <property type="match status" value="2"/>
</dbReference>
<protein>
    <submittedName>
        <fullName evidence="5">3-hydroxyacyl-CoA dehydrogenase family protein</fullName>
    </submittedName>
</protein>
<evidence type="ECO:0000313" key="6">
    <source>
        <dbReference type="Proteomes" id="UP000782312"/>
    </source>
</evidence>
<gene>
    <name evidence="5" type="ORF">HYZ11_12240</name>
</gene>
<comment type="similarity">
    <text evidence="1">Belongs to the 3-hydroxyacyl-CoA dehydrogenase family.</text>
</comment>
<sequence>MSETHAAVIGEGSAISAALTQGGVRVTLAGAGDPIPPGCALAIEALPGGLAEKGALLRRLAGLTEDGTVLATSTGTLSAAALGAASGCPERVVALHFRHPAPFSGLVEVAPGPLTGEGTVQAAVAFLKGAGLAPLVVKDTPGFILNRLFVPFLNDCIRLVESGYATSSDIDVGVQLGLGYKMGPMRLLDIQGLDRHREAALSLFEQLGDPRYAPPPLADRMIASGRLGMKSGRGFFTYQRPSDQGDAEALPEAAGARDLSAGTALAEGIRRVGVIGLGAMGSGIAQVCATSGLEVSAVEVNAQALEAGLGRVQKNLADAVQRGKMQEAEKEATLGRLRGSADLESLAGCDLVIEAAVENLDLKLDIFKRLGGVAGEEAILATNTSCLPVTAMAAQTRRPGRVLGLHFFNPPYAMRLVEVIEAQQTEPEIAAFGLAFCRRLGKISIPVKDRPGFLVNRLVVPFLNHAAQLYDEGLAPRETLDQAVREGLGHPMGPLTLSDLVGVDVLTFVAEAMARELYEPRFGPPPLLSRMTAAGWLGRKSGRGFYGYEGR</sequence>
<dbReference type="InterPro" id="IPR008927">
    <property type="entry name" value="6-PGluconate_DH-like_C_sf"/>
</dbReference>
<evidence type="ECO:0000259" key="4">
    <source>
        <dbReference type="Pfam" id="PF02737"/>
    </source>
</evidence>
<dbReference type="Proteomes" id="UP000782312">
    <property type="component" value="Unassembled WGS sequence"/>
</dbReference>
<dbReference type="Pfam" id="PF00725">
    <property type="entry name" value="3HCDH"/>
    <property type="match status" value="2"/>
</dbReference>
<evidence type="ECO:0000256" key="2">
    <source>
        <dbReference type="ARBA" id="ARBA00023002"/>
    </source>
</evidence>
<dbReference type="PANTHER" id="PTHR48075:SF5">
    <property type="entry name" value="3-HYDROXYBUTYRYL-COA DEHYDROGENASE"/>
    <property type="match status" value="1"/>
</dbReference>
<keyword evidence="2" id="KW-0560">Oxidoreductase</keyword>
<feature type="domain" description="3-hydroxyacyl-CoA dehydrogenase C-terminal" evidence="3">
    <location>
        <begin position="142"/>
        <end position="238"/>
    </location>
</feature>
<feature type="domain" description="3-hydroxyacyl-CoA dehydrogenase NAD binding" evidence="4">
    <location>
        <begin position="38"/>
        <end position="140"/>
    </location>
</feature>
<dbReference type="AlphaFoldDB" id="A0A932MP85"/>
<dbReference type="SUPFAM" id="SSF48179">
    <property type="entry name" value="6-phosphogluconate dehydrogenase C-terminal domain-like"/>
    <property type="match status" value="2"/>
</dbReference>
<evidence type="ECO:0000256" key="1">
    <source>
        <dbReference type="ARBA" id="ARBA00009463"/>
    </source>
</evidence>
<dbReference type="GO" id="GO:0006635">
    <property type="term" value="P:fatty acid beta-oxidation"/>
    <property type="evidence" value="ECO:0007669"/>
    <property type="project" value="TreeGrafter"/>
</dbReference>
<dbReference type="InterPro" id="IPR006108">
    <property type="entry name" value="3HC_DH_C"/>
</dbReference>
<evidence type="ECO:0000313" key="5">
    <source>
        <dbReference type="EMBL" id="MBI3128367.1"/>
    </source>
</evidence>
<feature type="domain" description="3-hydroxyacyl-CoA dehydrogenase C-terminal" evidence="3">
    <location>
        <begin position="452"/>
        <end position="548"/>
    </location>
</feature>
<evidence type="ECO:0000259" key="3">
    <source>
        <dbReference type="Pfam" id="PF00725"/>
    </source>
</evidence>
<proteinExistence type="inferred from homology"/>
<dbReference type="GO" id="GO:0070403">
    <property type="term" value="F:NAD+ binding"/>
    <property type="evidence" value="ECO:0007669"/>
    <property type="project" value="InterPro"/>
</dbReference>
<organism evidence="5 6">
    <name type="scientific">Tectimicrobiota bacterium</name>
    <dbReference type="NCBI Taxonomy" id="2528274"/>
    <lineage>
        <taxon>Bacteria</taxon>
        <taxon>Pseudomonadati</taxon>
        <taxon>Nitrospinota/Tectimicrobiota group</taxon>
        <taxon>Candidatus Tectimicrobiota</taxon>
    </lineage>
</organism>
<dbReference type="FunFam" id="3.40.50.720:FF:000009">
    <property type="entry name" value="Fatty oxidation complex, alpha subunit"/>
    <property type="match status" value="1"/>
</dbReference>
<accession>A0A932MP85</accession>
<dbReference type="InterPro" id="IPR006180">
    <property type="entry name" value="3-OHacyl-CoA_DH_CS"/>
</dbReference>
<comment type="caution">
    <text evidence="5">The sequence shown here is derived from an EMBL/GenBank/DDBJ whole genome shotgun (WGS) entry which is preliminary data.</text>
</comment>
<dbReference type="Gene3D" id="3.40.50.720">
    <property type="entry name" value="NAD(P)-binding Rossmann-like Domain"/>
    <property type="match status" value="2"/>
</dbReference>
<dbReference type="EMBL" id="JACPUR010000028">
    <property type="protein sequence ID" value="MBI3128367.1"/>
    <property type="molecule type" value="Genomic_DNA"/>
</dbReference>
<dbReference type="GO" id="GO:0008691">
    <property type="term" value="F:3-hydroxybutyryl-CoA dehydrogenase activity"/>
    <property type="evidence" value="ECO:0007669"/>
    <property type="project" value="TreeGrafter"/>
</dbReference>
<dbReference type="SUPFAM" id="SSF51735">
    <property type="entry name" value="NAD(P)-binding Rossmann-fold domains"/>
    <property type="match status" value="2"/>
</dbReference>
<dbReference type="InterPro" id="IPR036291">
    <property type="entry name" value="NAD(P)-bd_dom_sf"/>
</dbReference>